<dbReference type="InterPro" id="IPR000073">
    <property type="entry name" value="AB_hydrolase_1"/>
</dbReference>
<organism evidence="6 7">
    <name type="scientific">Phenylobacterium deserti</name>
    <dbReference type="NCBI Taxonomy" id="1914756"/>
    <lineage>
        <taxon>Bacteria</taxon>
        <taxon>Pseudomonadati</taxon>
        <taxon>Pseudomonadota</taxon>
        <taxon>Alphaproteobacteria</taxon>
        <taxon>Caulobacterales</taxon>
        <taxon>Caulobacteraceae</taxon>
        <taxon>Phenylobacterium</taxon>
    </lineage>
</organism>
<evidence type="ECO:0000259" key="5">
    <source>
        <dbReference type="Pfam" id="PF12697"/>
    </source>
</evidence>
<keyword evidence="7" id="KW-1185">Reference proteome</keyword>
<evidence type="ECO:0000313" key="6">
    <source>
        <dbReference type="EMBL" id="RAK52335.1"/>
    </source>
</evidence>
<feature type="domain" description="AB hydrolase-1" evidence="5">
    <location>
        <begin position="349"/>
        <end position="564"/>
    </location>
</feature>
<proteinExistence type="inferred from homology"/>
<dbReference type="InterPro" id="IPR050261">
    <property type="entry name" value="FrsA_esterase"/>
</dbReference>
<evidence type="ECO:0008006" key="8">
    <source>
        <dbReference type="Google" id="ProtNLM"/>
    </source>
</evidence>
<comment type="similarity">
    <text evidence="2">Belongs to the AB hydrolase superfamily. FUS2 hydrolase family.</text>
</comment>
<feature type="domain" description="Serine aminopeptidase S33" evidence="4">
    <location>
        <begin position="81"/>
        <end position="170"/>
    </location>
</feature>
<sequence length="608" mass="64527">MHPRLTLAVRSLAGRCALLEDPQRQAAVRAAPGASMRSVIFDGCFGALHRPAPHLDRGVVVVLCPPVGGEARRAYRPLWLLAGMLVRQGVSVLRYDHPGTGDSAPLPPDADQWSHWLAGVKSAAAFARTATGAANLVLGGLRLGASLAAAAAAEVRPEGLLLLAPIVTGRGWVRELQLAIRVTGGEPTERPGLELDGLHLTEASIRSLQNMDLRGLKALAPQALVATRDAGVGPLAGIAANVEHAAFEGYEALFREAHVNETPEALFAQAAEWAGESFPRLRPAPVARETSLAALTGAGWCEQPVAFGRGLRGVLCRPTGEARQTAVVFCNTGADPRAGIGDFGTEAARRLAASGVTSLRFDFAGLGESDSAGPTWRSHVFEDSRVGDLQAAADLLRSCGHPEVMLSGVCSGAYHALQAAMADSRLGKVLLVNPRLVWREGYRLTSAGQTTVEPRRMRLRSLASSSAWRKLLSGQVAAGSAVRLLTTRITTALGLYRPTPEGRLVRDGVRRLSRAGGQVQILVGVHDEYLDELEGNFGRAGRWLSRRKGVTVTFREDVDHALFSPQSRSVVVETMLRLLGAGTETPRRPEPAIRPASLSPQPAAALAT</sequence>
<dbReference type="PANTHER" id="PTHR22946:SF9">
    <property type="entry name" value="POLYKETIDE TRANSFERASE AF380"/>
    <property type="match status" value="1"/>
</dbReference>
<protein>
    <recommendedName>
        <fullName evidence="8">Serine aminopeptidase S33 domain-containing protein</fullName>
    </recommendedName>
</protein>
<evidence type="ECO:0000256" key="2">
    <source>
        <dbReference type="ARBA" id="ARBA00038115"/>
    </source>
</evidence>
<comment type="caution">
    <text evidence="6">The sequence shown here is derived from an EMBL/GenBank/DDBJ whole genome shotgun (WGS) entry which is preliminary data.</text>
</comment>
<dbReference type="Proteomes" id="UP000249725">
    <property type="component" value="Unassembled WGS sequence"/>
</dbReference>
<keyword evidence="1" id="KW-0378">Hydrolase</keyword>
<dbReference type="OrthoDB" id="249225at2"/>
<dbReference type="InterPro" id="IPR029058">
    <property type="entry name" value="AB_hydrolase_fold"/>
</dbReference>
<feature type="compositionally biased region" description="Low complexity" evidence="3">
    <location>
        <begin position="595"/>
        <end position="608"/>
    </location>
</feature>
<dbReference type="PANTHER" id="PTHR22946">
    <property type="entry name" value="DIENELACTONE HYDROLASE DOMAIN-CONTAINING PROTEIN-RELATED"/>
    <property type="match status" value="1"/>
</dbReference>
<dbReference type="EMBL" id="QFYR01000003">
    <property type="protein sequence ID" value="RAK52335.1"/>
    <property type="molecule type" value="Genomic_DNA"/>
</dbReference>
<dbReference type="SUPFAM" id="SSF53474">
    <property type="entry name" value="alpha/beta-Hydrolases"/>
    <property type="match status" value="2"/>
</dbReference>
<dbReference type="Pfam" id="PF12697">
    <property type="entry name" value="Abhydrolase_6"/>
    <property type="match status" value="1"/>
</dbReference>
<reference evidence="7" key="1">
    <citation type="submission" date="2018-05" db="EMBL/GenBank/DDBJ databases">
        <authorList>
            <person name="Li X."/>
        </authorList>
    </citation>
    <scope>NUCLEOTIDE SEQUENCE [LARGE SCALE GENOMIC DNA]</scope>
    <source>
        <strain evidence="7">YIM 73061</strain>
    </source>
</reference>
<feature type="region of interest" description="Disordered" evidence="3">
    <location>
        <begin position="581"/>
        <end position="608"/>
    </location>
</feature>
<dbReference type="InterPro" id="IPR022742">
    <property type="entry name" value="Hydrolase_4"/>
</dbReference>
<gene>
    <name evidence="6" type="ORF">DJ018_14485</name>
</gene>
<name>A0A328ACK8_9CAUL</name>
<evidence type="ECO:0000256" key="1">
    <source>
        <dbReference type="ARBA" id="ARBA00022801"/>
    </source>
</evidence>
<dbReference type="GO" id="GO:0052689">
    <property type="term" value="F:carboxylic ester hydrolase activity"/>
    <property type="evidence" value="ECO:0007669"/>
    <property type="project" value="UniProtKB-ARBA"/>
</dbReference>
<accession>A0A328ACK8</accession>
<dbReference type="AlphaFoldDB" id="A0A328ACK8"/>
<evidence type="ECO:0000313" key="7">
    <source>
        <dbReference type="Proteomes" id="UP000249725"/>
    </source>
</evidence>
<dbReference type="Pfam" id="PF12146">
    <property type="entry name" value="Hydrolase_4"/>
    <property type="match status" value="1"/>
</dbReference>
<dbReference type="Gene3D" id="3.40.50.1820">
    <property type="entry name" value="alpha/beta hydrolase"/>
    <property type="match status" value="2"/>
</dbReference>
<evidence type="ECO:0000259" key="4">
    <source>
        <dbReference type="Pfam" id="PF12146"/>
    </source>
</evidence>
<evidence type="ECO:0000256" key="3">
    <source>
        <dbReference type="SAM" id="MobiDB-lite"/>
    </source>
</evidence>